<sequence>MIRVFLELLRIMAIFLFFGVAIGGLLKIVYTSMGISLNNTNGSWLAGLAIIILLFVLYRNKLQFSGFYKGKGKAILPKKVGIFLISCSVLMLLWPLSSANEVNL</sequence>
<keyword evidence="1" id="KW-0812">Transmembrane</keyword>
<proteinExistence type="predicted"/>
<evidence type="ECO:0000313" key="3">
    <source>
        <dbReference type="Proteomes" id="UP001500880"/>
    </source>
</evidence>
<evidence type="ECO:0000313" key="2">
    <source>
        <dbReference type="EMBL" id="GAA0485128.1"/>
    </source>
</evidence>
<protein>
    <submittedName>
        <fullName evidence="2">Uncharacterized protein</fullName>
    </submittedName>
</protein>
<feature type="transmembrane region" description="Helical" evidence="1">
    <location>
        <begin position="80"/>
        <end position="97"/>
    </location>
</feature>
<organism evidence="2 3">
    <name type="scientific">Salinibacillus aidingensis</name>
    <dbReference type="NCBI Taxonomy" id="237684"/>
    <lineage>
        <taxon>Bacteria</taxon>
        <taxon>Bacillati</taxon>
        <taxon>Bacillota</taxon>
        <taxon>Bacilli</taxon>
        <taxon>Bacillales</taxon>
        <taxon>Bacillaceae</taxon>
        <taxon>Salinibacillus</taxon>
    </lineage>
</organism>
<feature type="transmembrane region" description="Helical" evidence="1">
    <location>
        <begin position="42"/>
        <end position="59"/>
    </location>
</feature>
<dbReference type="EMBL" id="BAAADO010000002">
    <property type="protein sequence ID" value="GAA0485128.1"/>
    <property type="molecule type" value="Genomic_DNA"/>
</dbReference>
<keyword evidence="3" id="KW-1185">Reference proteome</keyword>
<evidence type="ECO:0000256" key="1">
    <source>
        <dbReference type="SAM" id="Phobius"/>
    </source>
</evidence>
<reference evidence="3" key="1">
    <citation type="journal article" date="2019" name="Int. J. Syst. Evol. Microbiol.">
        <title>The Global Catalogue of Microorganisms (GCM) 10K type strain sequencing project: providing services to taxonomists for standard genome sequencing and annotation.</title>
        <authorList>
            <consortium name="The Broad Institute Genomics Platform"/>
            <consortium name="The Broad Institute Genome Sequencing Center for Infectious Disease"/>
            <person name="Wu L."/>
            <person name="Ma J."/>
        </authorList>
    </citation>
    <scope>NUCLEOTIDE SEQUENCE [LARGE SCALE GENOMIC DNA]</scope>
    <source>
        <strain evidence="3">JCM 12389</strain>
    </source>
</reference>
<feature type="transmembrane region" description="Helical" evidence="1">
    <location>
        <begin position="12"/>
        <end position="30"/>
    </location>
</feature>
<accession>A0ABP3KQH7</accession>
<keyword evidence="1" id="KW-0472">Membrane</keyword>
<comment type="caution">
    <text evidence="2">The sequence shown here is derived from an EMBL/GenBank/DDBJ whole genome shotgun (WGS) entry which is preliminary data.</text>
</comment>
<dbReference type="Proteomes" id="UP001500880">
    <property type="component" value="Unassembled WGS sequence"/>
</dbReference>
<name>A0ABP3KQH7_9BACI</name>
<keyword evidence="1" id="KW-1133">Transmembrane helix</keyword>
<gene>
    <name evidence="2" type="ORF">GCM10008986_07980</name>
</gene>